<gene>
    <name evidence="3" type="ORF">WN944_022779</name>
</gene>
<dbReference type="PANTHER" id="PTHR46175:SF4">
    <property type="entry name" value="BACTERIOOPSIN TRANSCRIPTIONAL ACTIVATOR"/>
    <property type="match status" value="1"/>
</dbReference>
<dbReference type="SMART" id="SM00256">
    <property type="entry name" value="FBOX"/>
    <property type="match status" value="1"/>
</dbReference>
<dbReference type="EMBL" id="JBCGBO010000001">
    <property type="protein sequence ID" value="KAK9229813.1"/>
    <property type="molecule type" value="Genomic_DNA"/>
</dbReference>
<dbReference type="PANTHER" id="PTHR46175">
    <property type="entry name" value="BACTERIOOPSIN TRANSCRIPTIONAL ACTIVATOR"/>
    <property type="match status" value="1"/>
</dbReference>
<evidence type="ECO:0000256" key="1">
    <source>
        <dbReference type="ARBA" id="ARBA00022441"/>
    </source>
</evidence>
<evidence type="ECO:0000259" key="2">
    <source>
        <dbReference type="PROSITE" id="PS50181"/>
    </source>
</evidence>
<sequence>MAESSSSTSNINNGSTSPLANLAQDHLFSILLRLPVDSILSFAMTCKRFRSLASSDTLWESICRRDWGHKQVDAFKYSCNQYQMMMMTVPWMRLYRQVTQLESVSCRNISDADGDLVLPNPRASHSLNFVSNCLVLFGGGCEGGRHLDDTWVAYVGNDFQGMLKWQKVNSGIPSGRFGHTCVVIGDCLVLFGGINDRGNRHNDTWIGQIACHENLGITLSWRLLDVGSIAPPARGAHAACCIDNRKMVIHAGIGLYGLRLGDTWVLELSENFCFGSWQQLVTHPSPPARSGHSLTRIGGNRTVLFGGRGVGYEVLNDVWFLDVYEGFFKWVQIPYELQNIPAGFSLPRVGHSATLILGGRVLIYGGEDSARRRKDDFWVLDTKAIPFTSVQQSMLDSRGLLLNMWKRLRAEGYKPNCRSFHRACPDYSGRYLYVFGGMVDGLVQPADTSGLRFDGRLLLVELVPLL</sequence>
<dbReference type="SUPFAM" id="SSF81383">
    <property type="entry name" value="F-box domain"/>
    <property type="match status" value="1"/>
</dbReference>
<dbReference type="Proteomes" id="UP001428341">
    <property type="component" value="Unassembled WGS sequence"/>
</dbReference>
<reference evidence="3 4" key="1">
    <citation type="submission" date="2024-05" db="EMBL/GenBank/DDBJ databases">
        <title>Haplotype-resolved chromosome-level genome assembly of Huyou (Citrus changshanensis).</title>
        <authorList>
            <person name="Miao C."/>
            <person name="Chen W."/>
            <person name="Wu Y."/>
            <person name="Wang L."/>
            <person name="Zhao S."/>
            <person name="Grierson D."/>
            <person name="Xu C."/>
            <person name="Chen K."/>
        </authorList>
    </citation>
    <scope>NUCLEOTIDE SEQUENCE [LARGE SCALE GENOMIC DNA]</scope>
    <source>
        <strain evidence="3">01-14</strain>
        <tissue evidence="3">Leaf</tissue>
    </source>
</reference>
<evidence type="ECO:0000313" key="4">
    <source>
        <dbReference type="Proteomes" id="UP001428341"/>
    </source>
</evidence>
<dbReference type="FunFam" id="2.120.10.80:FF:000233">
    <property type="entry name" value="Uncharacterized protein"/>
    <property type="match status" value="1"/>
</dbReference>
<dbReference type="SUPFAM" id="SSF50965">
    <property type="entry name" value="Galactose oxidase, central domain"/>
    <property type="match status" value="1"/>
</dbReference>
<comment type="caution">
    <text evidence="3">The sequence shown here is derived from an EMBL/GenBank/DDBJ whole genome shotgun (WGS) entry which is preliminary data.</text>
</comment>
<organism evidence="3 4">
    <name type="scientific">Citrus x changshan-huyou</name>
    <dbReference type="NCBI Taxonomy" id="2935761"/>
    <lineage>
        <taxon>Eukaryota</taxon>
        <taxon>Viridiplantae</taxon>
        <taxon>Streptophyta</taxon>
        <taxon>Embryophyta</taxon>
        <taxon>Tracheophyta</taxon>
        <taxon>Spermatophyta</taxon>
        <taxon>Magnoliopsida</taxon>
        <taxon>eudicotyledons</taxon>
        <taxon>Gunneridae</taxon>
        <taxon>Pentapetalae</taxon>
        <taxon>rosids</taxon>
        <taxon>malvids</taxon>
        <taxon>Sapindales</taxon>
        <taxon>Rutaceae</taxon>
        <taxon>Aurantioideae</taxon>
        <taxon>Citrus</taxon>
    </lineage>
</organism>
<dbReference type="PROSITE" id="PS50181">
    <property type="entry name" value="FBOX"/>
    <property type="match status" value="1"/>
</dbReference>
<keyword evidence="1" id="KW-0880">Kelch repeat</keyword>
<feature type="domain" description="F-box" evidence="2">
    <location>
        <begin position="16"/>
        <end position="62"/>
    </location>
</feature>
<dbReference type="Gene3D" id="1.20.1280.50">
    <property type="match status" value="1"/>
</dbReference>
<dbReference type="InterPro" id="IPR015915">
    <property type="entry name" value="Kelch-typ_b-propeller"/>
</dbReference>
<evidence type="ECO:0000313" key="3">
    <source>
        <dbReference type="EMBL" id="KAK9229813.1"/>
    </source>
</evidence>
<dbReference type="InterPro" id="IPR036047">
    <property type="entry name" value="F-box-like_dom_sf"/>
</dbReference>
<dbReference type="Gene3D" id="2.120.10.80">
    <property type="entry name" value="Kelch-type beta propeller"/>
    <property type="match status" value="2"/>
</dbReference>
<dbReference type="InterPro" id="IPR011043">
    <property type="entry name" value="Gal_Oxase/kelch_b-propeller"/>
</dbReference>
<name>A0AAP0R1K3_9ROSI</name>
<dbReference type="Pfam" id="PF24681">
    <property type="entry name" value="Kelch_KLHDC2_KLHL20_DRC7"/>
    <property type="match status" value="2"/>
</dbReference>
<dbReference type="Pfam" id="PF12937">
    <property type="entry name" value="F-box-like"/>
    <property type="match status" value="1"/>
</dbReference>
<dbReference type="AlphaFoldDB" id="A0AAP0R1K3"/>
<protein>
    <recommendedName>
        <fullName evidence="2">F-box domain-containing protein</fullName>
    </recommendedName>
</protein>
<proteinExistence type="predicted"/>
<dbReference type="InterPro" id="IPR001810">
    <property type="entry name" value="F-box_dom"/>
</dbReference>
<accession>A0AAP0R1K3</accession>
<keyword evidence="4" id="KW-1185">Reference proteome</keyword>